<reference evidence="1" key="1">
    <citation type="submission" date="2020-10" db="EMBL/GenBank/DDBJ databases">
        <title>Taxonomic study of unclassified bacteria belonging to the class Ktedonobacteria.</title>
        <authorList>
            <person name="Yabe S."/>
            <person name="Wang C.M."/>
            <person name="Zheng Y."/>
            <person name="Sakai Y."/>
            <person name="Cavaletti L."/>
            <person name="Monciardini P."/>
            <person name="Donadio S."/>
        </authorList>
    </citation>
    <scope>NUCLEOTIDE SEQUENCE</scope>
    <source>
        <strain evidence="1">ID150040</strain>
    </source>
</reference>
<organism evidence="1 2">
    <name type="scientific">Reticulibacter mediterranei</name>
    <dbReference type="NCBI Taxonomy" id="2778369"/>
    <lineage>
        <taxon>Bacteria</taxon>
        <taxon>Bacillati</taxon>
        <taxon>Chloroflexota</taxon>
        <taxon>Ktedonobacteria</taxon>
        <taxon>Ktedonobacterales</taxon>
        <taxon>Reticulibacteraceae</taxon>
        <taxon>Reticulibacter</taxon>
    </lineage>
</organism>
<keyword evidence="2" id="KW-1185">Reference proteome</keyword>
<proteinExistence type="predicted"/>
<dbReference type="RefSeq" id="WP_220211316.1">
    <property type="nucleotide sequence ID" value="NZ_BNJK01000003.1"/>
</dbReference>
<sequence length="88" mass="10073">MTKKKKVLETSEQLTLRLSQVFPYTWEALQLTLFPDTIWEKVNATDSDIIGPHVDALEDAANALSKQLRMKPKQAALIIIETCFQRLE</sequence>
<protein>
    <submittedName>
        <fullName evidence="1">Uncharacterized protein</fullName>
    </submittedName>
</protein>
<evidence type="ECO:0000313" key="1">
    <source>
        <dbReference type="EMBL" id="GHP00728.1"/>
    </source>
</evidence>
<evidence type="ECO:0000313" key="2">
    <source>
        <dbReference type="Proteomes" id="UP000597444"/>
    </source>
</evidence>
<dbReference type="Proteomes" id="UP000597444">
    <property type="component" value="Unassembled WGS sequence"/>
</dbReference>
<accession>A0A8J3NAT0</accession>
<dbReference type="AlphaFoldDB" id="A0A8J3NAT0"/>
<name>A0A8J3NAT0_9CHLR</name>
<gene>
    <name evidence="1" type="ORF">KSF_107750</name>
</gene>
<comment type="caution">
    <text evidence="1">The sequence shown here is derived from an EMBL/GenBank/DDBJ whole genome shotgun (WGS) entry which is preliminary data.</text>
</comment>
<dbReference type="EMBL" id="BNJK01000003">
    <property type="protein sequence ID" value="GHP00728.1"/>
    <property type="molecule type" value="Genomic_DNA"/>
</dbReference>